<evidence type="ECO:0000256" key="5">
    <source>
        <dbReference type="SAM" id="MobiDB-lite"/>
    </source>
</evidence>
<dbReference type="KEGG" id="ptw:TUM18999_21200"/>
<evidence type="ECO:0000259" key="7">
    <source>
        <dbReference type="PROSITE" id="PS51007"/>
    </source>
</evidence>
<dbReference type="GO" id="GO:0020037">
    <property type="term" value="F:heme binding"/>
    <property type="evidence" value="ECO:0007669"/>
    <property type="project" value="InterPro"/>
</dbReference>
<gene>
    <name evidence="8" type="ORF">TUM18999_21200</name>
    <name evidence="9" type="ORF">TUM20286_55260</name>
</gene>
<evidence type="ECO:0000256" key="3">
    <source>
        <dbReference type="ARBA" id="ARBA00023004"/>
    </source>
</evidence>
<reference evidence="8 10" key="1">
    <citation type="submission" date="2020-05" db="EMBL/GenBank/DDBJ databases">
        <title>Characterization of novel class B3 metallo-beta-lactamase from novel Pseudomonas species.</title>
        <authorList>
            <person name="Yamada K."/>
            <person name="Aoki K."/>
            <person name="Ishii Y."/>
        </authorList>
    </citation>
    <scope>NUCLEOTIDE SEQUENCE [LARGE SCALE GENOMIC DNA]</scope>
    <source>
        <strain evidence="8 10">TUM18999</strain>
        <strain evidence="9 11">TUM20286</strain>
    </source>
</reference>
<evidence type="ECO:0000313" key="10">
    <source>
        <dbReference type="Proteomes" id="UP000509383"/>
    </source>
</evidence>
<evidence type="ECO:0000313" key="11">
    <source>
        <dbReference type="Proteomes" id="UP001054892"/>
    </source>
</evidence>
<proteinExistence type="predicted"/>
<dbReference type="SUPFAM" id="SSF46626">
    <property type="entry name" value="Cytochrome c"/>
    <property type="match status" value="1"/>
</dbReference>
<dbReference type="EMBL" id="AP023189">
    <property type="protein sequence ID" value="BCG23929.1"/>
    <property type="molecule type" value="Genomic_DNA"/>
</dbReference>
<evidence type="ECO:0000256" key="4">
    <source>
        <dbReference type="PROSITE-ProRule" id="PRU00433"/>
    </source>
</evidence>
<evidence type="ECO:0000313" key="8">
    <source>
        <dbReference type="EMBL" id="BCG23929.1"/>
    </source>
</evidence>
<evidence type="ECO:0000256" key="2">
    <source>
        <dbReference type="ARBA" id="ARBA00022723"/>
    </source>
</evidence>
<protein>
    <recommendedName>
        <fullName evidence="7">Cytochrome c domain-containing protein</fullName>
    </recommendedName>
</protein>
<dbReference type="PROSITE" id="PS51007">
    <property type="entry name" value="CYTC"/>
    <property type="match status" value="1"/>
</dbReference>
<dbReference type="GO" id="GO:0046872">
    <property type="term" value="F:metal ion binding"/>
    <property type="evidence" value="ECO:0007669"/>
    <property type="project" value="UniProtKB-KW"/>
</dbReference>
<keyword evidence="2 4" id="KW-0479">Metal-binding</keyword>
<dbReference type="Proteomes" id="UP000509383">
    <property type="component" value="Chromosome"/>
</dbReference>
<dbReference type="Gene3D" id="1.10.760.10">
    <property type="entry name" value="Cytochrome c-like domain"/>
    <property type="match status" value="1"/>
</dbReference>
<evidence type="ECO:0000256" key="1">
    <source>
        <dbReference type="ARBA" id="ARBA00022617"/>
    </source>
</evidence>
<keyword evidence="11" id="KW-1185">Reference proteome</keyword>
<feature type="chain" id="PRO_5026731355" description="Cytochrome c domain-containing protein" evidence="6">
    <location>
        <begin position="22"/>
        <end position="280"/>
    </location>
</feature>
<dbReference type="Proteomes" id="UP001054892">
    <property type="component" value="Unassembled WGS sequence"/>
</dbReference>
<feature type="compositionally biased region" description="Basic and acidic residues" evidence="5">
    <location>
        <begin position="231"/>
        <end position="246"/>
    </location>
</feature>
<dbReference type="InterPro" id="IPR009056">
    <property type="entry name" value="Cyt_c-like_dom"/>
</dbReference>
<dbReference type="InterPro" id="IPR036909">
    <property type="entry name" value="Cyt_c-like_dom_sf"/>
</dbReference>
<keyword evidence="6" id="KW-0732">Signal</keyword>
<dbReference type="EMBL" id="BQKM01000021">
    <property type="protein sequence ID" value="GJN55774.1"/>
    <property type="molecule type" value="Genomic_DNA"/>
</dbReference>
<dbReference type="RefSeq" id="WP_173178436.1">
    <property type="nucleotide sequence ID" value="NZ_AP023189.1"/>
</dbReference>
<feature type="signal peptide" evidence="6">
    <location>
        <begin position="1"/>
        <end position="21"/>
    </location>
</feature>
<name>A0A6J4E3J1_9PSED</name>
<feature type="compositionally biased region" description="Basic and acidic residues" evidence="5">
    <location>
        <begin position="180"/>
        <end position="192"/>
    </location>
</feature>
<keyword evidence="1 4" id="KW-0349">Heme</keyword>
<sequence length="280" mass="29008">MKRTIKTLVAAGVVGSTAVLAGAYFGVVNVGADDPHFPAVYAFLTMARDRSIEVRSQDIEVPNLDDQALIRAGAGNYNSMCIGCHLAPGVAETELSQSLYPAPANLAKIGVDGNPSAAFWVIKHGIKATGMPAWGKSMGDEYIWGMVAFIDQLPTMDAKQYQALVASSGGHQHGGGETQMHNHEGQHGDNKPGHHGNSGGGEDHHGTGDAGEPGHHDAAATDSEGGSAPEAGHHSDTSGDDHHAGDEAAPSGGDHHSEQTPNASPKTHTHADGKEHVHES</sequence>
<feature type="region of interest" description="Disordered" evidence="5">
    <location>
        <begin position="167"/>
        <end position="280"/>
    </location>
</feature>
<evidence type="ECO:0000256" key="6">
    <source>
        <dbReference type="SAM" id="SignalP"/>
    </source>
</evidence>
<dbReference type="GO" id="GO:0009055">
    <property type="term" value="F:electron transfer activity"/>
    <property type="evidence" value="ECO:0007669"/>
    <property type="project" value="InterPro"/>
</dbReference>
<feature type="domain" description="Cytochrome c" evidence="7">
    <location>
        <begin position="68"/>
        <end position="154"/>
    </location>
</feature>
<organism evidence="8 10">
    <name type="scientific">Pseudomonas tohonis</name>
    <dbReference type="NCBI Taxonomy" id="2725477"/>
    <lineage>
        <taxon>Bacteria</taxon>
        <taxon>Pseudomonadati</taxon>
        <taxon>Pseudomonadota</taxon>
        <taxon>Gammaproteobacteria</taxon>
        <taxon>Pseudomonadales</taxon>
        <taxon>Pseudomonadaceae</taxon>
        <taxon>Pseudomonas</taxon>
    </lineage>
</organism>
<feature type="compositionally biased region" description="Basic and acidic residues" evidence="5">
    <location>
        <begin position="269"/>
        <end position="280"/>
    </location>
</feature>
<dbReference type="Pfam" id="PF13442">
    <property type="entry name" value="Cytochrome_CBB3"/>
    <property type="match status" value="1"/>
</dbReference>
<dbReference type="AlphaFoldDB" id="A0A6J4E3J1"/>
<evidence type="ECO:0000313" key="9">
    <source>
        <dbReference type="EMBL" id="GJN55774.1"/>
    </source>
</evidence>
<keyword evidence="3 4" id="KW-0408">Iron</keyword>
<feature type="compositionally biased region" description="Basic and acidic residues" evidence="5">
    <location>
        <begin position="201"/>
        <end position="219"/>
    </location>
</feature>
<accession>A0A6J4E3J1</accession>